<keyword evidence="2" id="KW-1185">Reference proteome</keyword>
<dbReference type="EMBL" id="FOZW01000002">
    <property type="protein sequence ID" value="SFS51788.1"/>
    <property type="molecule type" value="Genomic_DNA"/>
</dbReference>
<evidence type="ECO:0000313" key="1">
    <source>
        <dbReference type="EMBL" id="SFS51788.1"/>
    </source>
</evidence>
<proteinExistence type="predicted"/>
<protein>
    <submittedName>
        <fullName evidence="1">Uncharacterized protein</fullName>
    </submittedName>
</protein>
<organism evidence="1 2">
    <name type="scientific">Alloyangia pacifica</name>
    <dbReference type="NCBI Taxonomy" id="311180"/>
    <lineage>
        <taxon>Bacteria</taxon>
        <taxon>Pseudomonadati</taxon>
        <taxon>Pseudomonadota</taxon>
        <taxon>Alphaproteobacteria</taxon>
        <taxon>Rhodobacterales</taxon>
        <taxon>Roseobacteraceae</taxon>
        <taxon>Alloyangia</taxon>
    </lineage>
</organism>
<gene>
    <name evidence="1" type="ORF">SAMN04488050_10270</name>
</gene>
<dbReference type="AlphaFoldDB" id="A0A1I6QHK1"/>
<sequence>MWIVRLMAVLWLLAPSFARAGGIELLLFDAKTQQKFAGCLTCDRAEPEAVCNDLGDYGSRLMANSIWNMHGAFGSKYSEDSPWNDAGEGLVIVDEKGKFYGRFTRNAEANRGQPVIASARYIMSLYEKYTDLSVVRDLLCER</sequence>
<evidence type="ECO:0000313" key="2">
    <source>
        <dbReference type="Proteomes" id="UP000199392"/>
    </source>
</evidence>
<name>A0A1I6QHK1_9RHOB</name>
<reference evidence="2" key="1">
    <citation type="submission" date="2016-10" db="EMBL/GenBank/DDBJ databases">
        <authorList>
            <person name="Varghese N."/>
            <person name="Submissions S."/>
        </authorList>
    </citation>
    <scope>NUCLEOTIDE SEQUENCE [LARGE SCALE GENOMIC DNA]</scope>
    <source>
        <strain evidence="2">DSM 26894</strain>
    </source>
</reference>
<accession>A0A1I6QHK1</accession>
<dbReference type="Proteomes" id="UP000199392">
    <property type="component" value="Unassembled WGS sequence"/>
</dbReference>